<feature type="compositionally biased region" description="Basic and acidic residues" evidence="1">
    <location>
        <begin position="28"/>
        <end position="45"/>
    </location>
</feature>
<keyword evidence="2" id="KW-1133">Transmembrane helix</keyword>
<reference evidence="3 4" key="1">
    <citation type="submission" date="2017-03" db="EMBL/GenBank/DDBJ databases">
        <title>Genome analysis of strain PAMC 26577.</title>
        <authorList>
            <person name="Oh H.-M."/>
            <person name="Yang J.-A."/>
        </authorList>
    </citation>
    <scope>NUCLEOTIDE SEQUENCE [LARGE SCALE GENOMIC DNA]</scope>
    <source>
        <strain evidence="3 4">PAMC 26577</strain>
    </source>
</reference>
<dbReference type="AlphaFoldDB" id="A0A242MJZ8"/>
<evidence type="ECO:0000313" key="4">
    <source>
        <dbReference type="Proteomes" id="UP000195221"/>
    </source>
</evidence>
<proteinExistence type="predicted"/>
<protein>
    <submittedName>
        <fullName evidence="3">Uncharacterized protein</fullName>
    </submittedName>
</protein>
<dbReference type="Proteomes" id="UP000195221">
    <property type="component" value="Unassembled WGS sequence"/>
</dbReference>
<dbReference type="EMBL" id="NBTZ01000101">
    <property type="protein sequence ID" value="OTP71620.1"/>
    <property type="molecule type" value="Genomic_DNA"/>
</dbReference>
<sequence>MSNWMVFMIVWAMVAMCVVLFIRGAHPHVERPDGEDRGGNRDRKAGAFAPSADVAR</sequence>
<evidence type="ECO:0000313" key="3">
    <source>
        <dbReference type="EMBL" id="OTP71620.1"/>
    </source>
</evidence>
<gene>
    <name evidence="3" type="ORF">PAMC26577_24505</name>
</gene>
<accession>A0A242MJZ8</accession>
<keyword evidence="2" id="KW-0812">Transmembrane</keyword>
<organism evidence="3 4">
    <name type="scientific">Caballeronia sordidicola</name>
    <name type="common">Burkholderia sordidicola</name>
    <dbReference type="NCBI Taxonomy" id="196367"/>
    <lineage>
        <taxon>Bacteria</taxon>
        <taxon>Pseudomonadati</taxon>
        <taxon>Pseudomonadota</taxon>
        <taxon>Betaproteobacteria</taxon>
        <taxon>Burkholderiales</taxon>
        <taxon>Burkholderiaceae</taxon>
        <taxon>Caballeronia</taxon>
    </lineage>
</organism>
<feature type="transmembrane region" description="Helical" evidence="2">
    <location>
        <begin position="6"/>
        <end position="22"/>
    </location>
</feature>
<feature type="region of interest" description="Disordered" evidence="1">
    <location>
        <begin position="28"/>
        <end position="56"/>
    </location>
</feature>
<evidence type="ECO:0000256" key="2">
    <source>
        <dbReference type="SAM" id="Phobius"/>
    </source>
</evidence>
<evidence type="ECO:0000256" key="1">
    <source>
        <dbReference type="SAM" id="MobiDB-lite"/>
    </source>
</evidence>
<keyword evidence="2" id="KW-0472">Membrane</keyword>
<dbReference type="RefSeq" id="WP_178391886.1">
    <property type="nucleotide sequence ID" value="NZ_MSRG01000056.1"/>
</dbReference>
<name>A0A242MJZ8_CABSO</name>
<comment type="caution">
    <text evidence="3">The sequence shown here is derived from an EMBL/GenBank/DDBJ whole genome shotgun (WGS) entry which is preliminary data.</text>
</comment>